<gene>
    <name evidence="1" type="ORF">g.36226</name>
</gene>
<dbReference type="AlphaFoldDB" id="A0A1B6DAF6"/>
<name>A0A1B6DAF6_9HEMI</name>
<sequence length="180" mass="20905">MVIFEHFLSKHNICVVNEALTFGSEEEFFEWKREIEKSENCFYSKSRKNKITNKNHCVVSYFNCFRDGFYNSAAKKRHSKVLGSNKINGFCPASINAHISASGKVEVKYCKTHIGHTNELGRLRLSKSERNKIATKILAKEPYDDILNSIRSDVKVQFERNFMDFLLKIFNIDDQLKPVL</sequence>
<proteinExistence type="predicted"/>
<dbReference type="PANTHER" id="PTHR33936">
    <property type="entry name" value="PROTEIN CBG17840"/>
    <property type="match status" value="1"/>
</dbReference>
<dbReference type="EMBL" id="GEDC01014625">
    <property type="protein sequence ID" value="JAS22673.1"/>
    <property type="molecule type" value="Transcribed_RNA"/>
</dbReference>
<reference evidence="1" key="1">
    <citation type="submission" date="2015-12" db="EMBL/GenBank/DDBJ databases">
        <title>De novo transcriptome assembly of four potential Pierce s Disease insect vectors from Arizona vineyards.</title>
        <authorList>
            <person name="Tassone E.E."/>
        </authorList>
    </citation>
    <scope>NUCLEOTIDE SEQUENCE</scope>
</reference>
<dbReference type="InterPro" id="IPR052797">
    <property type="entry name" value="RegFact_GeneExpr_CellDeath"/>
</dbReference>
<organism evidence="1">
    <name type="scientific">Clastoptera arizonana</name>
    <name type="common">Arizona spittle bug</name>
    <dbReference type="NCBI Taxonomy" id="38151"/>
    <lineage>
        <taxon>Eukaryota</taxon>
        <taxon>Metazoa</taxon>
        <taxon>Ecdysozoa</taxon>
        <taxon>Arthropoda</taxon>
        <taxon>Hexapoda</taxon>
        <taxon>Insecta</taxon>
        <taxon>Pterygota</taxon>
        <taxon>Neoptera</taxon>
        <taxon>Paraneoptera</taxon>
        <taxon>Hemiptera</taxon>
        <taxon>Auchenorrhyncha</taxon>
        <taxon>Cercopoidea</taxon>
        <taxon>Clastopteridae</taxon>
        <taxon>Clastoptera</taxon>
    </lineage>
</organism>
<evidence type="ECO:0000313" key="1">
    <source>
        <dbReference type="EMBL" id="JAS22673.1"/>
    </source>
</evidence>
<protein>
    <submittedName>
        <fullName evidence="1">Uncharacterized protein</fullName>
    </submittedName>
</protein>
<dbReference type="PANTHER" id="PTHR33936:SF24">
    <property type="entry name" value="C2H2-TYPE DOMAIN-CONTAINING PROTEIN"/>
    <property type="match status" value="1"/>
</dbReference>
<accession>A0A1B6DAF6</accession>